<dbReference type="InterPro" id="IPR036397">
    <property type="entry name" value="RNaseH_sf"/>
</dbReference>
<dbReference type="PANTHER" id="PTHR36335:SF1">
    <property type="entry name" value="CHAPERONE DNAJ-DOMAIN SUPERFAMILY PROTEIN"/>
    <property type="match status" value="1"/>
</dbReference>
<accession>A0A834W9K9</accession>
<feature type="compositionally biased region" description="Basic and acidic residues" evidence="2">
    <location>
        <begin position="266"/>
        <end position="280"/>
    </location>
</feature>
<dbReference type="InterPro" id="IPR002156">
    <property type="entry name" value="RNaseH_domain"/>
</dbReference>
<keyword evidence="1" id="KW-0175">Coiled coil</keyword>
<dbReference type="SUPFAM" id="SSF53098">
    <property type="entry name" value="Ribonuclease H-like"/>
    <property type="match status" value="1"/>
</dbReference>
<evidence type="ECO:0000259" key="3">
    <source>
        <dbReference type="Pfam" id="PF13456"/>
    </source>
</evidence>
<evidence type="ECO:0000313" key="4">
    <source>
        <dbReference type="EMBL" id="KAF7809014.1"/>
    </source>
</evidence>
<dbReference type="PANTHER" id="PTHR36335">
    <property type="entry name" value="CHAPERONE DNAJ-DOMAIN SUPERFAMILY PROTEIN"/>
    <property type="match status" value="1"/>
</dbReference>
<keyword evidence="5" id="KW-1185">Reference proteome</keyword>
<feature type="region of interest" description="Disordered" evidence="2">
    <location>
        <begin position="250"/>
        <end position="282"/>
    </location>
</feature>
<dbReference type="EMBL" id="JAAIUW010000011">
    <property type="protein sequence ID" value="KAF7809014.1"/>
    <property type="molecule type" value="Genomic_DNA"/>
</dbReference>
<proteinExistence type="predicted"/>
<feature type="compositionally biased region" description="Basic and acidic residues" evidence="2">
    <location>
        <begin position="1"/>
        <end position="12"/>
    </location>
</feature>
<feature type="domain" description="RNase H type-1" evidence="3">
    <location>
        <begin position="514"/>
        <end position="597"/>
    </location>
</feature>
<dbReference type="InterPro" id="IPR044730">
    <property type="entry name" value="RNase_H-like_dom_plant"/>
</dbReference>
<feature type="compositionally biased region" description="Polar residues" evidence="2">
    <location>
        <begin position="14"/>
        <end position="24"/>
    </location>
</feature>
<dbReference type="AlphaFoldDB" id="A0A834W9K9"/>
<feature type="region of interest" description="Disordered" evidence="2">
    <location>
        <begin position="135"/>
        <end position="172"/>
    </location>
</feature>
<feature type="coiled-coil region" evidence="1">
    <location>
        <begin position="423"/>
        <end position="471"/>
    </location>
</feature>
<dbReference type="OrthoDB" id="498970at2759"/>
<dbReference type="Pfam" id="PF13456">
    <property type="entry name" value="RVT_3"/>
    <property type="match status" value="1"/>
</dbReference>
<sequence length="678" mass="75800">MIGKRVLEEHFQPRTCSGNRTSKTGQEKENGKNVVLIDIDGDQVDDVEIIDFPEYGQQKLQGSSVQSRDRMCPPHSVISIDDDESDDAGHPEIIAEGGGELDSDASSSKRFSPAPGSMQNSDHIDVDDCHVVHEKGSASNLPKNNQTSSAKASDRNRYGLDASESESSESDCSDCELMEVCEQWEKASVKRKRRLFNDIFGSDEQASSSGLHSNFYTDIEVENRTKEHAVSSSCSGLSNDKCGKENLSDVGDNQIDDTNLNMKVNPSKDSDKNVDQESYKFSRPGTSEKMQCIYKSSDSQHEERTRSENFPPCSNYRSYNFSSGVTGASRFEKVMGDKQSNFMSSSQEESKRQIENDGSTLRNKDGNFSEAHSTCASFDESHLNQDGLVSQESCVRDIINEREKLKETDEYKLAIEEEWASRQRQLQIQAEEAQRLRKRKKAESKRLLDMQRRQKERIEEDEENMNMKEKLRVEIRKGLDKLEMTSVDMASLLRGLGIQVGGGSNPVPQEIGLSNVLCAEMWGIAKGLELAWNMGLRRVILESDSLNAVNSYCSTNSATHSHPVVLKARELMNRDWEIHVKHTPRDSNISADLLAKSNLVTNNRLEILDSFKGQRADEQRLGDSRQAPRDSNISADLLAKNNLVTNNRLEILDSVPDFLLPSVSKDTQAFVVPSDPGG</sequence>
<evidence type="ECO:0000256" key="1">
    <source>
        <dbReference type="SAM" id="Coils"/>
    </source>
</evidence>
<feature type="region of interest" description="Disordered" evidence="2">
    <location>
        <begin position="340"/>
        <end position="368"/>
    </location>
</feature>
<feature type="region of interest" description="Disordered" evidence="2">
    <location>
        <begin position="1"/>
        <end position="28"/>
    </location>
</feature>
<protein>
    <submittedName>
        <fullName evidence="4">OmpH and DnaJ domain-containing protein</fullName>
    </submittedName>
</protein>
<reference evidence="4" key="1">
    <citation type="submission" date="2020-09" db="EMBL/GenBank/DDBJ databases">
        <title>Genome-Enabled Discovery of Anthraquinone Biosynthesis in Senna tora.</title>
        <authorList>
            <person name="Kang S.-H."/>
            <person name="Pandey R.P."/>
            <person name="Lee C.-M."/>
            <person name="Sim J.-S."/>
            <person name="Jeong J.-T."/>
            <person name="Choi B.-S."/>
            <person name="Jung M."/>
            <person name="Ginzburg D."/>
            <person name="Zhao K."/>
            <person name="Won S.Y."/>
            <person name="Oh T.-J."/>
            <person name="Yu Y."/>
            <person name="Kim N.-H."/>
            <person name="Lee O.R."/>
            <person name="Lee T.-H."/>
            <person name="Bashyal P."/>
            <person name="Kim T.-S."/>
            <person name="Lee W.-H."/>
            <person name="Kawkins C."/>
            <person name="Kim C.-K."/>
            <person name="Kim J.S."/>
            <person name="Ahn B.O."/>
            <person name="Rhee S.Y."/>
            <person name="Sohng J.K."/>
        </authorList>
    </citation>
    <scope>NUCLEOTIDE SEQUENCE</scope>
    <source>
        <tissue evidence="4">Leaf</tissue>
    </source>
</reference>
<name>A0A834W9K9_9FABA</name>
<evidence type="ECO:0000313" key="5">
    <source>
        <dbReference type="Proteomes" id="UP000634136"/>
    </source>
</evidence>
<feature type="compositionally biased region" description="Polar residues" evidence="2">
    <location>
        <begin position="137"/>
        <end position="151"/>
    </location>
</feature>
<dbReference type="GO" id="GO:0003676">
    <property type="term" value="F:nucleic acid binding"/>
    <property type="evidence" value="ECO:0007669"/>
    <property type="project" value="InterPro"/>
</dbReference>
<organism evidence="4 5">
    <name type="scientific">Senna tora</name>
    <dbReference type="NCBI Taxonomy" id="362788"/>
    <lineage>
        <taxon>Eukaryota</taxon>
        <taxon>Viridiplantae</taxon>
        <taxon>Streptophyta</taxon>
        <taxon>Embryophyta</taxon>
        <taxon>Tracheophyta</taxon>
        <taxon>Spermatophyta</taxon>
        <taxon>Magnoliopsida</taxon>
        <taxon>eudicotyledons</taxon>
        <taxon>Gunneridae</taxon>
        <taxon>Pentapetalae</taxon>
        <taxon>rosids</taxon>
        <taxon>fabids</taxon>
        <taxon>Fabales</taxon>
        <taxon>Fabaceae</taxon>
        <taxon>Caesalpinioideae</taxon>
        <taxon>Cassia clade</taxon>
        <taxon>Senna</taxon>
    </lineage>
</organism>
<dbReference type="InterPro" id="IPR012337">
    <property type="entry name" value="RNaseH-like_sf"/>
</dbReference>
<gene>
    <name evidence="4" type="ORF">G2W53_035757</name>
</gene>
<dbReference type="GO" id="GO:0004523">
    <property type="term" value="F:RNA-DNA hybrid ribonuclease activity"/>
    <property type="evidence" value="ECO:0007669"/>
    <property type="project" value="InterPro"/>
</dbReference>
<dbReference type="CDD" id="cd06222">
    <property type="entry name" value="RNase_H_like"/>
    <property type="match status" value="1"/>
</dbReference>
<feature type="compositionally biased region" description="Acidic residues" evidence="2">
    <location>
        <begin position="163"/>
        <end position="172"/>
    </location>
</feature>
<dbReference type="Proteomes" id="UP000634136">
    <property type="component" value="Unassembled WGS sequence"/>
</dbReference>
<dbReference type="Gene3D" id="3.30.420.10">
    <property type="entry name" value="Ribonuclease H-like superfamily/Ribonuclease H"/>
    <property type="match status" value="1"/>
</dbReference>
<feature type="region of interest" description="Disordered" evidence="2">
    <location>
        <begin position="58"/>
        <end position="123"/>
    </location>
</feature>
<comment type="caution">
    <text evidence="4">The sequence shown here is derived from an EMBL/GenBank/DDBJ whole genome shotgun (WGS) entry which is preliminary data.</text>
</comment>
<evidence type="ECO:0000256" key="2">
    <source>
        <dbReference type="SAM" id="MobiDB-lite"/>
    </source>
</evidence>